<keyword evidence="2" id="KW-1133">Transmembrane helix</keyword>
<evidence type="ECO:0000313" key="6">
    <source>
        <dbReference type="Proteomes" id="UP000009374"/>
    </source>
</evidence>
<keyword evidence="6" id="KW-1185">Reference proteome</keyword>
<dbReference type="Gene3D" id="2.40.420.20">
    <property type="match status" value="1"/>
</dbReference>
<organism evidence="5 6">
    <name type="scientific">Leptospirillum ferrodiazotrophum</name>
    <dbReference type="NCBI Taxonomy" id="412449"/>
    <lineage>
        <taxon>Bacteria</taxon>
        <taxon>Pseudomonadati</taxon>
        <taxon>Nitrospirota</taxon>
        <taxon>Nitrospiria</taxon>
        <taxon>Nitrospirales</taxon>
        <taxon>Nitrospiraceae</taxon>
        <taxon>Leptospirillum</taxon>
    </lineage>
</organism>
<proteinExistence type="inferred from homology"/>
<dbReference type="PANTHER" id="PTHR30469:SF37">
    <property type="entry name" value="RAGD PROTEIN"/>
    <property type="match status" value="1"/>
</dbReference>
<dbReference type="FunFam" id="2.40.30.170:FF:000010">
    <property type="entry name" value="Efflux RND transporter periplasmic adaptor subunit"/>
    <property type="match status" value="1"/>
</dbReference>
<accession>C6HZ99</accession>
<dbReference type="Proteomes" id="UP000009374">
    <property type="component" value="Unassembled WGS sequence"/>
</dbReference>
<dbReference type="InterPro" id="IPR058792">
    <property type="entry name" value="Beta-barrel_RND_2"/>
</dbReference>
<dbReference type="InterPro" id="IPR006143">
    <property type="entry name" value="RND_pump_MFP"/>
</dbReference>
<keyword evidence="2" id="KW-0812">Transmembrane</keyword>
<dbReference type="Gene3D" id="2.40.30.170">
    <property type="match status" value="1"/>
</dbReference>
<dbReference type="GO" id="GO:0015562">
    <property type="term" value="F:efflux transmembrane transporter activity"/>
    <property type="evidence" value="ECO:0007669"/>
    <property type="project" value="TreeGrafter"/>
</dbReference>
<dbReference type="EMBL" id="GG693880">
    <property type="protein sequence ID" value="EES52110.1"/>
    <property type="molecule type" value="Genomic_DNA"/>
</dbReference>
<comment type="similarity">
    <text evidence="1">Belongs to the membrane fusion protein (MFP) (TC 8.A.1) family.</text>
</comment>
<dbReference type="Pfam" id="PF25954">
    <property type="entry name" value="Beta-barrel_RND_2"/>
    <property type="match status" value="1"/>
</dbReference>
<evidence type="ECO:0000313" key="5">
    <source>
        <dbReference type="EMBL" id="EES52110.1"/>
    </source>
</evidence>
<evidence type="ECO:0000259" key="3">
    <source>
        <dbReference type="Pfam" id="PF25917"/>
    </source>
</evidence>
<keyword evidence="2" id="KW-0472">Membrane</keyword>
<evidence type="ECO:0000259" key="4">
    <source>
        <dbReference type="Pfam" id="PF25954"/>
    </source>
</evidence>
<gene>
    <name evidence="5" type="ORF">UBAL3_94530075</name>
</gene>
<feature type="transmembrane region" description="Helical" evidence="2">
    <location>
        <begin position="12"/>
        <end position="31"/>
    </location>
</feature>
<feature type="domain" description="Multidrug resistance protein MdtA-like barrel-sandwich hybrid" evidence="3">
    <location>
        <begin position="82"/>
        <end position="205"/>
    </location>
</feature>
<reference evidence="5 6" key="1">
    <citation type="journal article" date="2009" name="Appl. Environ. Microbiol.">
        <title>Community genomic and proteomic analyses of chemoautotrophic iron-oxidizing "Leptospirillum rubarum" (Group II) and "Leptospirillum ferrodiazotrophum" (Group III) bacteria in acid mine drainage biofilms.</title>
        <authorList>
            <person name="Goltsman D.S."/>
            <person name="Denef V.J."/>
            <person name="Singer S.W."/>
            <person name="VerBerkmoes N.C."/>
            <person name="Lefsrud M."/>
            <person name="Mueller R.S."/>
            <person name="Dick G.J."/>
            <person name="Sun C.L."/>
            <person name="Wheeler K.E."/>
            <person name="Zemla A."/>
            <person name="Baker B.J."/>
            <person name="Hauser L."/>
            <person name="Land M."/>
            <person name="Shah M.B."/>
            <person name="Thelen M.P."/>
            <person name="Hettich R.L."/>
            <person name="Banfield J.F."/>
        </authorList>
    </citation>
    <scope>NUCLEOTIDE SEQUENCE [LARGE SCALE GENOMIC DNA]</scope>
</reference>
<name>C6HZ99_9BACT</name>
<dbReference type="AlphaFoldDB" id="C6HZ99"/>
<dbReference type="NCBIfam" id="TIGR01730">
    <property type="entry name" value="RND_mfp"/>
    <property type="match status" value="1"/>
</dbReference>
<sequence length="365" mass="41665">MGPNPTRRKKIVGLLGLVTVLLISLLLYRHFSGKGSGPAPSESVSSSQASAPFNPTRFRIGYVKYRHFELWTTIPGVIHGFRKAVVYGHVPGYLKFLNVDKGDWVTRGQVLGYIYDPELYQSWQKALAEAAIAHITFLRKLHVWEGDHRVISLQRVQMAEALWKEREARARYYRSLVRYKTIVAPFTGIITHRYVDPWNLVSTGTGGTTPALPIVKIEDVDEMRLYVGVPEHFVRFVLRGLPAELYAQGLPGKIFKARVTRYAFRLDPETRTMRTEIDVDNPDHLLMPGMYVQAKIRLHVYPHVLSVHHMAVIEERHGNFIYVLEHGVTKKRPIVVGYRNGDYTEILQGLDGSETVLVKLHKTVF</sequence>
<dbReference type="Gene3D" id="2.40.50.100">
    <property type="match status" value="1"/>
</dbReference>
<dbReference type="SUPFAM" id="SSF111369">
    <property type="entry name" value="HlyD-like secretion proteins"/>
    <property type="match status" value="1"/>
</dbReference>
<evidence type="ECO:0000256" key="1">
    <source>
        <dbReference type="ARBA" id="ARBA00009477"/>
    </source>
</evidence>
<dbReference type="Gene3D" id="1.10.287.470">
    <property type="entry name" value="Helix hairpin bin"/>
    <property type="match status" value="1"/>
</dbReference>
<dbReference type="PANTHER" id="PTHR30469">
    <property type="entry name" value="MULTIDRUG RESISTANCE PROTEIN MDTA"/>
    <property type="match status" value="1"/>
</dbReference>
<dbReference type="Pfam" id="PF25917">
    <property type="entry name" value="BSH_RND"/>
    <property type="match status" value="1"/>
</dbReference>
<protein>
    <submittedName>
        <fullName evidence="5">Secretion protein HlyD</fullName>
    </submittedName>
</protein>
<evidence type="ECO:0000256" key="2">
    <source>
        <dbReference type="SAM" id="Phobius"/>
    </source>
</evidence>
<dbReference type="GO" id="GO:1990281">
    <property type="term" value="C:efflux pump complex"/>
    <property type="evidence" value="ECO:0007669"/>
    <property type="project" value="TreeGrafter"/>
</dbReference>
<feature type="domain" description="CusB-like beta-barrel" evidence="4">
    <location>
        <begin position="227"/>
        <end position="296"/>
    </location>
</feature>
<dbReference type="InterPro" id="IPR058625">
    <property type="entry name" value="MdtA-like_BSH"/>
</dbReference>